<keyword evidence="5" id="KW-1185">Reference proteome</keyword>
<proteinExistence type="inferred from homology"/>
<dbReference type="InterPro" id="IPR003343">
    <property type="entry name" value="Big_2"/>
</dbReference>
<keyword evidence="2" id="KW-0472">Membrane</keyword>
<reference evidence="4 5" key="1">
    <citation type="submission" date="2017-02" db="EMBL/GenBank/DDBJ databases">
        <authorList>
            <person name="Peterson S.W."/>
        </authorList>
    </citation>
    <scope>NUCLEOTIDE SEQUENCE [LARGE SCALE GENOMIC DNA]</scope>
    <source>
        <strain evidence="4 5">DSM 15102</strain>
    </source>
</reference>
<sequence>MKHGKKKNKRKYLIPILFVIVSILGVTFGTFYAKMRNPQSLFASSQNNKIDIADQFNKDIINIMLVGFDKDQQRSKESKIFRTDTNIVLTINLEKKTVDMISIPRDSYVSIANANGMDKFNSAYGYGYLNSESKNPEDDGFQCIMDTASKLLGEVPIYYYAAVDMDVVVEIVDAIGGVEINVPTDLYKDHGKDQSEIVIHKGQQKLDGEGLLYYARYRHYPKGDIQRVENQQKILLATFGSLKKSNMFSSLPKIYESVQKNIKTNLNTSQIAALALFAKDLNKESIHTYMMPGDFGTINNLSYWIIDQEKRVQLIQDLYGITIEPDEKEIVPENLTSIEASISRNILEIGQTAQIKASGVTNLGNQRLFDPGDLRYSSSNANIITVSDNGVVTAVGAGNATITISVDGISKNINITVNAAKVIEKSKQIEQPK</sequence>
<protein>
    <submittedName>
        <fullName evidence="4">Transcriptional attenuator, LytR family</fullName>
    </submittedName>
</protein>
<comment type="similarity">
    <text evidence="1">Belongs to the LytR/CpsA/Psr (LCP) family.</text>
</comment>
<evidence type="ECO:0000313" key="4">
    <source>
        <dbReference type="EMBL" id="SJZ67864.1"/>
    </source>
</evidence>
<dbReference type="Gene3D" id="2.60.40.1080">
    <property type="match status" value="1"/>
</dbReference>
<evidence type="ECO:0000259" key="3">
    <source>
        <dbReference type="SMART" id="SM00635"/>
    </source>
</evidence>
<dbReference type="AlphaFoldDB" id="A0A1T4MM68"/>
<dbReference type="PANTHER" id="PTHR33392:SF6">
    <property type="entry name" value="POLYISOPRENYL-TEICHOIC ACID--PEPTIDOGLYCAN TEICHOIC ACID TRANSFERASE TAGU"/>
    <property type="match status" value="1"/>
</dbReference>
<dbReference type="Proteomes" id="UP000196365">
    <property type="component" value="Unassembled WGS sequence"/>
</dbReference>
<dbReference type="Pfam" id="PF03816">
    <property type="entry name" value="LytR_cpsA_psr"/>
    <property type="match status" value="1"/>
</dbReference>
<accession>A0A1T4MM68</accession>
<keyword evidence="2" id="KW-1133">Transmembrane helix</keyword>
<feature type="domain" description="BIG2" evidence="3">
    <location>
        <begin position="331"/>
        <end position="416"/>
    </location>
</feature>
<feature type="transmembrane region" description="Helical" evidence="2">
    <location>
        <begin position="12"/>
        <end position="33"/>
    </location>
</feature>
<dbReference type="EMBL" id="FUWV01000007">
    <property type="protein sequence ID" value="SJZ67864.1"/>
    <property type="molecule type" value="Genomic_DNA"/>
</dbReference>
<dbReference type="SUPFAM" id="SSF49373">
    <property type="entry name" value="Invasin/intimin cell-adhesion fragments"/>
    <property type="match status" value="1"/>
</dbReference>
<name>A0A1T4MM68_9FIRM</name>
<evidence type="ECO:0000256" key="2">
    <source>
        <dbReference type="SAM" id="Phobius"/>
    </source>
</evidence>
<dbReference type="InterPro" id="IPR008964">
    <property type="entry name" value="Invasin/intimin_cell_adhesion"/>
</dbReference>
<evidence type="ECO:0000313" key="5">
    <source>
        <dbReference type="Proteomes" id="UP000196365"/>
    </source>
</evidence>
<evidence type="ECO:0000256" key="1">
    <source>
        <dbReference type="ARBA" id="ARBA00006068"/>
    </source>
</evidence>
<organism evidence="4 5">
    <name type="scientific">Garciella nitratireducens DSM 15102</name>
    <dbReference type="NCBI Taxonomy" id="1121911"/>
    <lineage>
        <taxon>Bacteria</taxon>
        <taxon>Bacillati</taxon>
        <taxon>Bacillota</taxon>
        <taxon>Clostridia</taxon>
        <taxon>Eubacteriales</taxon>
        <taxon>Eubacteriaceae</taxon>
        <taxon>Garciella</taxon>
    </lineage>
</organism>
<keyword evidence="2" id="KW-0812">Transmembrane</keyword>
<dbReference type="PANTHER" id="PTHR33392">
    <property type="entry name" value="POLYISOPRENYL-TEICHOIC ACID--PEPTIDOGLYCAN TEICHOIC ACID TRANSFERASE TAGU"/>
    <property type="match status" value="1"/>
</dbReference>
<gene>
    <name evidence="4" type="ORF">SAMN02745973_01381</name>
</gene>
<dbReference type="Gene3D" id="3.40.630.190">
    <property type="entry name" value="LCP protein"/>
    <property type="match status" value="1"/>
</dbReference>
<dbReference type="SMART" id="SM00635">
    <property type="entry name" value="BID_2"/>
    <property type="match status" value="1"/>
</dbReference>
<dbReference type="NCBIfam" id="TIGR00350">
    <property type="entry name" value="lytR_cpsA_psr"/>
    <property type="match status" value="1"/>
</dbReference>
<dbReference type="Pfam" id="PF02368">
    <property type="entry name" value="Big_2"/>
    <property type="match status" value="1"/>
</dbReference>
<dbReference type="InterPro" id="IPR050922">
    <property type="entry name" value="LytR/CpsA/Psr_CW_biosynth"/>
</dbReference>
<dbReference type="InterPro" id="IPR004474">
    <property type="entry name" value="LytR_CpsA_psr"/>
</dbReference>